<evidence type="ECO:0000313" key="1">
    <source>
        <dbReference type="EMBL" id="KAH3888956.1"/>
    </source>
</evidence>
<gene>
    <name evidence="1" type="ORF">DPMN_013001</name>
</gene>
<dbReference type="AlphaFoldDB" id="A0A9D4N6X7"/>
<organism evidence="1 2">
    <name type="scientific">Dreissena polymorpha</name>
    <name type="common">Zebra mussel</name>
    <name type="synonym">Mytilus polymorpha</name>
    <dbReference type="NCBI Taxonomy" id="45954"/>
    <lineage>
        <taxon>Eukaryota</taxon>
        <taxon>Metazoa</taxon>
        <taxon>Spiralia</taxon>
        <taxon>Lophotrochozoa</taxon>
        <taxon>Mollusca</taxon>
        <taxon>Bivalvia</taxon>
        <taxon>Autobranchia</taxon>
        <taxon>Heteroconchia</taxon>
        <taxon>Euheterodonta</taxon>
        <taxon>Imparidentia</taxon>
        <taxon>Neoheterodontei</taxon>
        <taxon>Myida</taxon>
        <taxon>Dreissenoidea</taxon>
        <taxon>Dreissenidae</taxon>
        <taxon>Dreissena</taxon>
    </lineage>
</organism>
<proteinExistence type="predicted"/>
<evidence type="ECO:0000313" key="2">
    <source>
        <dbReference type="Proteomes" id="UP000828390"/>
    </source>
</evidence>
<dbReference type="Proteomes" id="UP000828390">
    <property type="component" value="Unassembled WGS sequence"/>
</dbReference>
<reference evidence="1" key="2">
    <citation type="submission" date="2020-11" db="EMBL/GenBank/DDBJ databases">
        <authorList>
            <person name="McCartney M.A."/>
            <person name="Auch B."/>
            <person name="Kono T."/>
            <person name="Mallez S."/>
            <person name="Becker A."/>
            <person name="Gohl D.M."/>
            <person name="Silverstein K.A.T."/>
            <person name="Koren S."/>
            <person name="Bechman K.B."/>
            <person name="Herman A."/>
            <person name="Abrahante J.E."/>
            <person name="Garbe J."/>
        </authorList>
    </citation>
    <scope>NUCLEOTIDE SEQUENCE</scope>
    <source>
        <strain evidence="1">Duluth1</strain>
        <tissue evidence="1">Whole animal</tissue>
    </source>
</reference>
<comment type="caution">
    <text evidence="1">The sequence shown here is derived from an EMBL/GenBank/DDBJ whole genome shotgun (WGS) entry which is preliminary data.</text>
</comment>
<accession>A0A9D4N6X7</accession>
<dbReference type="EMBL" id="JAIWYP010000001">
    <property type="protein sequence ID" value="KAH3888956.1"/>
    <property type="molecule type" value="Genomic_DNA"/>
</dbReference>
<sequence>MRQTCIPPSVLIRVRSAIKPSGKQKGMHMHSLKRLLIVYSVQGRQNRVHITETKTVRYEYTFLMTTAFSKVYIEGKTVDISTKGKHNDE</sequence>
<protein>
    <submittedName>
        <fullName evidence="1">Uncharacterized protein</fullName>
    </submittedName>
</protein>
<reference evidence="1" key="1">
    <citation type="journal article" date="2019" name="bioRxiv">
        <title>The Genome of the Zebra Mussel, Dreissena polymorpha: A Resource for Invasive Species Research.</title>
        <authorList>
            <person name="McCartney M.A."/>
            <person name="Auch B."/>
            <person name="Kono T."/>
            <person name="Mallez S."/>
            <person name="Zhang Y."/>
            <person name="Obille A."/>
            <person name="Becker A."/>
            <person name="Abrahante J.E."/>
            <person name="Garbe J."/>
            <person name="Badalamenti J.P."/>
            <person name="Herman A."/>
            <person name="Mangelson H."/>
            <person name="Liachko I."/>
            <person name="Sullivan S."/>
            <person name="Sone E.D."/>
            <person name="Koren S."/>
            <person name="Silverstein K.A.T."/>
            <person name="Beckman K.B."/>
            <person name="Gohl D.M."/>
        </authorList>
    </citation>
    <scope>NUCLEOTIDE SEQUENCE</scope>
    <source>
        <strain evidence="1">Duluth1</strain>
        <tissue evidence="1">Whole animal</tissue>
    </source>
</reference>
<name>A0A9D4N6X7_DREPO</name>
<keyword evidence="2" id="KW-1185">Reference proteome</keyword>